<evidence type="ECO:0000256" key="8">
    <source>
        <dbReference type="PIRNR" id="PIRNR000723"/>
    </source>
</evidence>
<dbReference type="InterPro" id="IPR036393">
    <property type="entry name" value="AceGlu_kinase-like_sf"/>
</dbReference>
<evidence type="ECO:0000313" key="10">
    <source>
        <dbReference type="EMBL" id="XFO67209.1"/>
    </source>
</evidence>
<dbReference type="PRINTS" id="PR01469">
    <property type="entry name" value="CARBMTKINASE"/>
</dbReference>
<comment type="similarity">
    <text evidence="2 8">Belongs to the carbamate kinase family.</text>
</comment>
<keyword evidence="5 8" id="KW-0418">Kinase</keyword>
<dbReference type="CDD" id="cd04235">
    <property type="entry name" value="AAK_CK"/>
    <property type="match status" value="1"/>
</dbReference>
<dbReference type="InterPro" id="IPR001048">
    <property type="entry name" value="Asp/Glu/Uridylate_kinase"/>
</dbReference>
<keyword evidence="11" id="KW-1185">Reference proteome</keyword>
<organism evidence="10 11">
    <name type="scientific">Sporomusa silvacetica DSM 10669</name>
    <dbReference type="NCBI Taxonomy" id="1123289"/>
    <lineage>
        <taxon>Bacteria</taxon>
        <taxon>Bacillati</taxon>
        <taxon>Bacillota</taxon>
        <taxon>Negativicutes</taxon>
        <taxon>Selenomonadales</taxon>
        <taxon>Sporomusaceae</taxon>
        <taxon>Sporomusa</taxon>
    </lineage>
</organism>
<evidence type="ECO:0000256" key="6">
    <source>
        <dbReference type="ARBA" id="ARBA00048467"/>
    </source>
</evidence>
<evidence type="ECO:0000256" key="7">
    <source>
        <dbReference type="NCBIfam" id="TIGR00746"/>
    </source>
</evidence>
<comment type="pathway">
    <text evidence="1">Metabolic intermediate metabolism; carbamoyl phosphate degradation; CO(2) and NH(3) from carbamoyl phosphate: step 1/1.</text>
</comment>
<comment type="catalytic activity">
    <reaction evidence="6">
        <text>hydrogencarbonate + NH4(+) + ATP = carbamoyl phosphate + ADP + H2O + H(+)</text>
        <dbReference type="Rhea" id="RHEA:10152"/>
        <dbReference type="ChEBI" id="CHEBI:15377"/>
        <dbReference type="ChEBI" id="CHEBI:15378"/>
        <dbReference type="ChEBI" id="CHEBI:17544"/>
        <dbReference type="ChEBI" id="CHEBI:28938"/>
        <dbReference type="ChEBI" id="CHEBI:30616"/>
        <dbReference type="ChEBI" id="CHEBI:58228"/>
        <dbReference type="ChEBI" id="CHEBI:456216"/>
        <dbReference type="EC" id="2.7.2.2"/>
    </reaction>
</comment>
<evidence type="ECO:0000256" key="1">
    <source>
        <dbReference type="ARBA" id="ARBA00005118"/>
    </source>
</evidence>
<accession>A0ABZ3INB9</accession>
<dbReference type="Gene3D" id="3.40.1160.10">
    <property type="entry name" value="Acetylglutamate kinase-like"/>
    <property type="match status" value="1"/>
</dbReference>
<proteinExistence type="inferred from homology"/>
<dbReference type="Pfam" id="PF00696">
    <property type="entry name" value="AA_kinase"/>
    <property type="match status" value="1"/>
</dbReference>
<evidence type="ECO:0000256" key="3">
    <source>
        <dbReference type="ARBA" id="ARBA00013070"/>
    </source>
</evidence>
<dbReference type="Proteomes" id="UP000216752">
    <property type="component" value="Chromosome"/>
</dbReference>
<dbReference type="PANTHER" id="PTHR30409:SF1">
    <property type="entry name" value="CARBAMATE KINASE-RELATED"/>
    <property type="match status" value="1"/>
</dbReference>
<dbReference type="NCBIfam" id="TIGR00746">
    <property type="entry name" value="arcC"/>
    <property type="match status" value="1"/>
</dbReference>
<name>A0ABZ3INB9_9FIRM</name>
<keyword evidence="4 8" id="KW-0808">Transferase</keyword>
<dbReference type="PIRSF" id="PIRSF000723">
    <property type="entry name" value="Carbamate_kin"/>
    <property type="match status" value="1"/>
</dbReference>
<gene>
    <name evidence="10" type="primary">arcC1_1</name>
    <name evidence="10" type="ORF">SPSIL_034030</name>
</gene>
<evidence type="ECO:0000256" key="5">
    <source>
        <dbReference type="ARBA" id="ARBA00022777"/>
    </source>
</evidence>
<dbReference type="RefSeq" id="WP_094606785.1">
    <property type="nucleotide sequence ID" value="NZ_CP155573.1"/>
</dbReference>
<dbReference type="NCBIfam" id="NF009007">
    <property type="entry name" value="PRK12352.1"/>
    <property type="match status" value="1"/>
</dbReference>
<feature type="domain" description="Aspartate/glutamate/uridylate kinase" evidence="9">
    <location>
        <begin position="5"/>
        <end position="295"/>
    </location>
</feature>
<evidence type="ECO:0000256" key="2">
    <source>
        <dbReference type="ARBA" id="ARBA00011066"/>
    </source>
</evidence>
<dbReference type="PANTHER" id="PTHR30409">
    <property type="entry name" value="CARBAMATE KINASE"/>
    <property type="match status" value="1"/>
</dbReference>
<dbReference type="GO" id="GO:0008804">
    <property type="term" value="F:carbamate kinase activity"/>
    <property type="evidence" value="ECO:0007669"/>
    <property type="project" value="UniProtKB-EC"/>
</dbReference>
<reference evidence="10" key="1">
    <citation type="submission" date="2024-05" db="EMBL/GenBank/DDBJ databases">
        <title>Isolation and characterization of Sporomusa carbonis sp. nov., a carboxydotrophic hydrogenogen in the genus of Sporomusa isolated from a charcoal burning pile.</title>
        <authorList>
            <person name="Boeer T."/>
            <person name="Rosenbaum F."/>
            <person name="Eysell L."/>
            <person name="Mueller V."/>
            <person name="Daniel R."/>
            <person name="Poehlein A."/>
        </authorList>
    </citation>
    <scope>NUCLEOTIDE SEQUENCE [LARGE SCALE GENOMIC DNA]</scope>
    <source>
        <strain evidence="10">DSM 10669</strain>
    </source>
</reference>
<evidence type="ECO:0000259" key="9">
    <source>
        <dbReference type="Pfam" id="PF00696"/>
    </source>
</evidence>
<protein>
    <recommendedName>
        <fullName evidence="3 7">Carbamate kinase</fullName>
    </recommendedName>
</protein>
<dbReference type="EMBL" id="CP155573">
    <property type="protein sequence ID" value="XFO67209.1"/>
    <property type="molecule type" value="Genomic_DNA"/>
</dbReference>
<sequence length="339" mass="36349">MQKGICVVAIGGNAILSENDHGTIDEQIENIQIVCKKIVELIQQGYQVIITHGNGPQVGQTLLRHKLSANIVSEGTLDGCGAETQGLLGYLIQQVLRNELEKAGLSLDVAAIVTQVVVDKKDKAFQDPTKPIGPFYSKDEAEEVSRKYDRKIIEDSGRGYRMVVPSPIPVDIVEKNTILSLLKSGSVVIAAGGGGIPVVRQDNGLVGVAAVIDKDAASSLLARMIGADYLLLLTGVEKVCINYRQPNESQLNFLPVWQAEQYLAEGQFPEGSMAPKIRAAIEFVKFGGTKAIITNLNNICEALQGETGTAIGQGDKPTVAEYSTEAIAEKTIMESCLSQ</sequence>
<dbReference type="SUPFAM" id="SSF53633">
    <property type="entry name" value="Carbamate kinase-like"/>
    <property type="match status" value="1"/>
</dbReference>
<evidence type="ECO:0000313" key="11">
    <source>
        <dbReference type="Proteomes" id="UP000216752"/>
    </source>
</evidence>
<dbReference type="InterPro" id="IPR003964">
    <property type="entry name" value="Carb_kinase"/>
</dbReference>
<evidence type="ECO:0000256" key="4">
    <source>
        <dbReference type="ARBA" id="ARBA00022679"/>
    </source>
</evidence>